<organism evidence="1 2">
    <name type="scientific">Halomarina halobia</name>
    <dbReference type="NCBI Taxonomy" id="3033386"/>
    <lineage>
        <taxon>Archaea</taxon>
        <taxon>Methanobacteriati</taxon>
        <taxon>Methanobacteriota</taxon>
        <taxon>Stenosarchaea group</taxon>
        <taxon>Halobacteria</taxon>
        <taxon>Halobacteriales</taxon>
        <taxon>Natronomonadaceae</taxon>
        <taxon>Halomarina</taxon>
    </lineage>
</organism>
<name>A0ABD6AAU2_9EURY</name>
<accession>A0ABD6AAU2</accession>
<dbReference type="EMBL" id="JBHTBF010000002">
    <property type="protein sequence ID" value="MFC7317158.1"/>
    <property type="molecule type" value="Genomic_DNA"/>
</dbReference>
<evidence type="ECO:0000313" key="1">
    <source>
        <dbReference type="EMBL" id="MFC7317158.1"/>
    </source>
</evidence>
<gene>
    <name evidence="1" type="ORF">ACFQPE_10165</name>
</gene>
<dbReference type="AlphaFoldDB" id="A0ABD6AAU2"/>
<keyword evidence="2" id="KW-1185">Reference proteome</keyword>
<dbReference type="RefSeq" id="WP_276303588.1">
    <property type="nucleotide sequence ID" value="NZ_CP119992.1"/>
</dbReference>
<sequence>MKLDRAVVVELSRDYERQEPLYLVERDYLETLPDAFESGTVLWKDVEWIVWWYFRRYLGEFPHGEREAAERRFRDNEWETVSEVVESVVGIAADGEKVERLLRLRGVDVPIASAVLQYADPSAYVVVDERTWTALRDAGALADGYPDPPSVDEYLRYLERCRALADDLDVELQTLYRALWRLSAEGGA</sequence>
<proteinExistence type="predicted"/>
<comment type="caution">
    <text evidence="1">The sequence shown here is derived from an EMBL/GenBank/DDBJ whole genome shotgun (WGS) entry which is preliminary data.</text>
</comment>
<dbReference type="Proteomes" id="UP001596547">
    <property type="component" value="Unassembled WGS sequence"/>
</dbReference>
<protein>
    <submittedName>
        <fullName evidence="1">Uncharacterized protein</fullName>
    </submittedName>
</protein>
<dbReference type="GeneID" id="79316186"/>
<evidence type="ECO:0000313" key="2">
    <source>
        <dbReference type="Proteomes" id="UP001596547"/>
    </source>
</evidence>
<reference evidence="1 2" key="1">
    <citation type="journal article" date="2019" name="Int. J. Syst. Evol. Microbiol.">
        <title>The Global Catalogue of Microorganisms (GCM) 10K type strain sequencing project: providing services to taxonomists for standard genome sequencing and annotation.</title>
        <authorList>
            <consortium name="The Broad Institute Genomics Platform"/>
            <consortium name="The Broad Institute Genome Sequencing Center for Infectious Disease"/>
            <person name="Wu L."/>
            <person name="Ma J."/>
        </authorList>
    </citation>
    <scope>NUCLEOTIDE SEQUENCE [LARGE SCALE GENOMIC DNA]</scope>
    <source>
        <strain evidence="1 2">PSR21</strain>
    </source>
</reference>